<proteinExistence type="predicted"/>
<keyword evidence="3" id="KW-1185">Reference proteome</keyword>
<dbReference type="Proteomes" id="UP001430065">
    <property type="component" value="Unassembled WGS sequence"/>
</dbReference>
<protein>
    <recommendedName>
        <fullName evidence="4">Outer membrane protein beta-barrel domain-containing protein</fullName>
    </recommendedName>
</protein>
<evidence type="ECO:0008006" key="4">
    <source>
        <dbReference type="Google" id="ProtNLM"/>
    </source>
</evidence>
<feature type="chain" id="PRO_5045605015" description="Outer membrane protein beta-barrel domain-containing protein" evidence="1">
    <location>
        <begin position="32"/>
        <end position="282"/>
    </location>
</feature>
<dbReference type="EMBL" id="JADIKC010000005">
    <property type="protein sequence ID" value="MBM7121882.1"/>
    <property type="molecule type" value="Genomic_DNA"/>
</dbReference>
<sequence>MRRIAFPRFTLTRAVMAASCVAALAAPLAKADTPDYWDGDWHGSIQPYGWLPGISAETRFQLPNNGGTVNQKSDKDLFDYLSGAFMIDGTVRKGNWGFYGDFDWVKFSNEKGRFTNIGGDRIGASANLDTRWGIKGGMVNFAGLYTLAHGQQGYIDLVFGVRYLWIKGNLDWNFNLTGNGGRVDIDNSGHLHNQTHVTDGIVGIRGRWSPFEESNWFFPYYADVGAGSSDNTYQLMLGVAYGFHWGDIALNYRDVQYNQGDDDKFLKRVQLSGPALSFTWHF</sequence>
<feature type="signal peptide" evidence="1">
    <location>
        <begin position="1"/>
        <end position="31"/>
    </location>
</feature>
<organism evidence="2 3">
    <name type="scientific">Dyella kyungheensis</name>
    <dbReference type="NCBI Taxonomy" id="1242174"/>
    <lineage>
        <taxon>Bacteria</taxon>
        <taxon>Pseudomonadati</taxon>
        <taxon>Pseudomonadota</taxon>
        <taxon>Gammaproteobacteria</taxon>
        <taxon>Lysobacterales</taxon>
        <taxon>Rhodanobacteraceae</taxon>
        <taxon>Dyella</taxon>
    </lineage>
</organism>
<gene>
    <name evidence="2" type="ORF">ISP20_12020</name>
</gene>
<reference evidence="2 3" key="1">
    <citation type="submission" date="2020-10" db="EMBL/GenBank/DDBJ databases">
        <title>Phylogeny of dyella-like bacteria.</title>
        <authorList>
            <person name="Fu J."/>
        </authorList>
    </citation>
    <scope>NUCLEOTIDE SEQUENCE [LARGE SCALE GENOMIC DNA]</scope>
    <source>
        <strain evidence="2 3">THG-B117</strain>
    </source>
</reference>
<evidence type="ECO:0000313" key="3">
    <source>
        <dbReference type="Proteomes" id="UP001430065"/>
    </source>
</evidence>
<evidence type="ECO:0000313" key="2">
    <source>
        <dbReference type="EMBL" id="MBM7121882.1"/>
    </source>
</evidence>
<evidence type="ECO:0000256" key="1">
    <source>
        <dbReference type="SAM" id="SignalP"/>
    </source>
</evidence>
<dbReference type="RefSeq" id="WP_204636337.1">
    <property type="nucleotide sequence ID" value="NZ_JADIKC010000005.1"/>
</dbReference>
<keyword evidence="1" id="KW-0732">Signal</keyword>
<name>A0ABS2JS83_9GAMM</name>
<accession>A0ABS2JS83</accession>
<comment type="caution">
    <text evidence="2">The sequence shown here is derived from an EMBL/GenBank/DDBJ whole genome shotgun (WGS) entry which is preliminary data.</text>
</comment>